<dbReference type="PANTHER" id="PTHR47793">
    <property type="entry name" value="HISTONE DEACETYLASE COMPLEX SUBUNIT CTI6"/>
    <property type="match status" value="1"/>
</dbReference>
<dbReference type="GO" id="GO:0033698">
    <property type="term" value="C:Rpd3L complex"/>
    <property type="evidence" value="ECO:0007669"/>
    <property type="project" value="TreeGrafter"/>
</dbReference>
<proteinExistence type="predicted"/>
<feature type="compositionally biased region" description="Basic and acidic residues" evidence="4">
    <location>
        <begin position="216"/>
        <end position="238"/>
    </location>
</feature>
<dbReference type="AlphaFoldDB" id="A0A9P4MFS0"/>
<keyword evidence="7" id="KW-1185">Reference proteome</keyword>
<keyword evidence="3" id="KW-0862">Zinc</keyword>
<name>A0A9P4MFS0_9PEZI</name>
<dbReference type="GO" id="GO:0061188">
    <property type="term" value="P:negative regulation of rDNA heterochromatin formation"/>
    <property type="evidence" value="ECO:0007669"/>
    <property type="project" value="TreeGrafter"/>
</dbReference>
<feature type="compositionally biased region" description="Basic and acidic residues" evidence="4">
    <location>
        <begin position="335"/>
        <end position="353"/>
    </location>
</feature>
<feature type="compositionally biased region" description="Polar residues" evidence="4">
    <location>
        <begin position="420"/>
        <end position="439"/>
    </location>
</feature>
<accession>A0A9P4MFS0</accession>
<evidence type="ECO:0000256" key="1">
    <source>
        <dbReference type="ARBA" id="ARBA00022723"/>
    </source>
</evidence>
<feature type="compositionally biased region" description="Low complexity" evidence="4">
    <location>
        <begin position="299"/>
        <end position="314"/>
    </location>
</feature>
<keyword evidence="2" id="KW-0863">Zinc-finger</keyword>
<feature type="compositionally biased region" description="Basic and acidic residues" evidence="4">
    <location>
        <begin position="282"/>
        <end position="295"/>
    </location>
</feature>
<organism evidence="6 7">
    <name type="scientific">Rhizodiscina lignyota</name>
    <dbReference type="NCBI Taxonomy" id="1504668"/>
    <lineage>
        <taxon>Eukaryota</taxon>
        <taxon>Fungi</taxon>
        <taxon>Dikarya</taxon>
        <taxon>Ascomycota</taxon>
        <taxon>Pezizomycotina</taxon>
        <taxon>Dothideomycetes</taxon>
        <taxon>Pleosporomycetidae</taxon>
        <taxon>Aulographales</taxon>
        <taxon>Rhizodiscinaceae</taxon>
        <taxon>Rhizodiscina</taxon>
    </lineage>
</organism>
<reference evidence="6" key="1">
    <citation type="journal article" date="2020" name="Stud. Mycol.">
        <title>101 Dothideomycetes genomes: a test case for predicting lifestyles and emergence of pathogens.</title>
        <authorList>
            <person name="Haridas S."/>
            <person name="Albert R."/>
            <person name="Binder M."/>
            <person name="Bloem J."/>
            <person name="Labutti K."/>
            <person name="Salamov A."/>
            <person name="Andreopoulos B."/>
            <person name="Baker S."/>
            <person name="Barry K."/>
            <person name="Bills G."/>
            <person name="Bluhm B."/>
            <person name="Cannon C."/>
            <person name="Castanera R."/>
            <person name="Culley D."/>
            <person name="Daum C."/>
            <person name="Ezra D."/>
            <person name="Gonzalez J."/>
            <person name="Henrissat B."/>
            <person name="Kuo A."/>
            <person name="Liang C."/>
            <person name="Lipzen A."/>
            <person name="Lutzoni F."/>
            <person name="Magnuson J."/>
            <person name="Mondo S."/>
            <person name="Nolan M."/>
            <person name="Ohm R."/>
            <person name="Pangilinan J."/>
            <person name="Park H.-J."/>
            <person name="Ramirez L."/>
            <person name="Alfaro M."/>
            <person name="Sun H."/>
            <person name="Tritt A."/>
            <person name="Yoshinaga Y."/>
            <person name="Zwiers L.-H."/>
            <person name="Turgeon B."/>
            <person name="Goodwin S."/>
            <person name="Spatafora J."/>
            <person name="Crous P."/>
            <person name="Grigoriev I."/>
        </authorList>
    </citation>
    <scope>NUCLEOTIDE SEQUENCE</scope>
    <source>
        <strain evidence="6">CBS 133067</strain>
    </source>
</reference>
<feature type="compositionally biased region" description="Basic residues" evidence="4">
    <location>
        <begin position="405"/>
        <end position="419"/>
    </location>
</feature>
<dbReference type="Proteomes" id="UP000799772">
    <property type="component" value="Unassembled WGS sequence"/>
</dbReference>
<sequence length="642" mass="69361">MSPRRSSRARTTQPPASNNSTASIPSSTSSMRAERSTRSHNKQSSPQKSGTPQSALSSESGDGGAGRANNSEPPQSRRTRRGLENTETEEDDTAKLEDEELDDEIAEENEVTRCVCGQQEYPGPPEQRHGKGTLTALDSQSEEAGGLFIQCDICKVWQHGGCVGIMDEATSPDDYFCEQCKPEFHEISTSKNGQKYSLYIPIHEKATSKPHRKSSTSKEADSRAQKEREKAARADALAKRRSTMNSRSAYDEDEVLRAVLEQSRKEGGTLGSESSTRKGKRGRDDSEDMKQDSKRQRTASDLSSASRSHSQSPAGESDQEARSGKQKPRGAAARSQREKELREKERDRAEAANKRKGRADRRRAEESEQPNDTQDAARPPTAASDAEPSASQPPDTPHLAPSNAKGHKKGAGGKGKRGKNQWTRDSTQTPLDADTPQTNGDRKGRRDKDDASPGRAGRSGENTDGGSGREAAEGESARPATGSGVASGETSKGHGRGKPRQMNPHKTSMNEMRRKVHGMLNFVSQTQIDMASKKSFQVAVEAALGKSSGTPASSSTNAKTASSANAEAEKDKEKERSSDGKDANEPENGGASAGSRSAGSESLKDLVKGIDEFKELPTTEMMNLLSTRLVLWQQEYGKLGEK</sequence>
<feature type="region of interest" description="Disordered" evidence="4">
    <location>
        <begin position="1"/>
        <end position="110"/>
    </location>
</feature>
<feature type="compositionally biased region" description="Low complexity" evidence="4">
    <location>
        <begin position="552"/>
        <end position="566"/>
    </location>
</feature>
<dbReference type="InterPro" id="IPR011011">
    <property type="entry name" value="Znf_FYVE_PHD"/>
</dbReference>
<keyword evidence="1" id="KW-0479">Metal-binding</keyword>
<evidence type="ECO:0000256" key="3">
    <source>
        <dbReference type="ARBA" id="ARBA00022833"/>
    </source>
</evidence>
<evidence type="ECO:0000256" key="2">
    <source>
        <dbReference type="ARBA" id="ARBA00022771"/>
    </source>
</evidence>
<dbReference type="Gene3D" id="3.30.40.10">
    <property type="entry name" value="Zinc/RING finger domain, C3HC4 (zinc finger)"/>
    <property type="match status" value="1"/>
</dbReference>
<dbReference type="EMBL" id="ML978121">
    <property type="protein sequence ID" value="KAF2103794.1"/>
    <property type="molecule type" value="Genomic_DNA"/>
</dbReference>
<dbReference type="PANTHER" id="PTHR47793:SF1">
    <property type="entry name" value="HISTONE DEACETYLASE COMPLEX SUBUNIT CTI6"/>
    <property type="match status" value="1"/>
</dbReference>
<dbReference type="PROSITE" id="PS01359">
    <property type="entry name" value="ZF_PHD_1"/>
    <property type="match status" value="1"/>
</dbReference>
<dbReference type="GO" id="GO:0070210">
    <property type="term" value="C:Rpd3L-Expanded complex"/>
    <property type="evidence" value="ECO:0007669"/>
    <property type="project" value="TreeGrafter"/>
</dbReference>
<feature type="compositionally biased region" description="Acidic residues" evidence="4">
    <location>
        <begin position="86"/>
        <end position="109"/>
    </location>
</feature>
<feature type="region of interest" description="Disordered" evidence="4">
    <location>
        <begin position="543"/>
        <end position="603"/>
    </location>
</feature>
<dbReference type="InterPro" id="IPR019786">
    <property type="entry name" value="Zinc_finger_PHD-type_CS"/>
</dbReference>
<dbReference type="SUPFAM" id="SSF57903">
    <property type="entry name" value="FYVE/PHD zinc finger"/>
    <property type="match status" value="1"/>
</dbReference>
<dbReference type="InterPro" id="IPR001965">
    <property type="entry name" value="Znf_PHD"/>
</dbReference>
<feature type="compositionally biased region" description="Basic and acidic residues" evidence="4">
    <location>
        <begin position="567"/>
        <end position="584"/>
    </location>
</feature>
<protein>
    <recommendedName>
        <fullName evidence="5">Zinc finger PHD-type domain-containing protein</fullName>
    </recommendedName>
</protein>
<dbReference type="Pfam" id="PF00628">
    <property type="entry name" value="PHD"/>
    <property type="match status" value="1"/>
</dbReference>
<dbReference type="InterPro" id="IPR013083">
    <property type="entry name" value="Znf_RING/FYVE/PHD"/>
</dbReference>
<dbReference type="InterPro" id="IPR053051">
    <property type="entry name" value="HDAC_complex_subunit"/>
</dbReference>
<dbReference type="OrthoDB" id="418595at2759"/>
<feature type="compositionally biased region" description="Low complexity" evidence="4">
    <location>
        <begin position="589"/>
        <end position="600"/>
    </location>
</feature>
<evidence type="ECO:0000313" key="7">
    <source>
        <dbReference type="Proteomes" id="UP000799772"/>
    </source>
</evidence>
<comment type="caution">
    <text evidence="6">The sequence shown here is derived from an EMBL/GenBank/DDBJ whole genome shotgun (WGS) entry which is preliminary data.</text>
</comment>
<feature type="compositionally biased region" description="Basic and acidic residues" evidence="4">
    <location>
        <begin position="440"/>
        <end position="452"/>
    </location>
</feature>
<evidence type="ECO:0000259" key="5">
    <source>
        <dbReference type="SMART" id="SM00249"/>
    </source>
</evidence>
<dbReference type="GO" id="GO:0008270">
    <property type="term" value="F:zinc ion binding"/>
    <property type="evidence" value="ECO:0007669"/>
    <property type="project" value="UniProtKB-KW"/>
</dbReference>
<evidence type="ECO:0000256" key="4">
    <source>
        <dbReference type="SAM" id="MobiDB-lite"/>
    </source>
</evidence>
<gene>
    <name evidence="6" type="ORF">NA57DRAFT_70002</name>
</gene>
<feature type="compositionally biased region" description="Low complexity" evidence="4">
    <location>
        <begin position="15"/>
        <end position="30"/>
    </location>
</feature>
<evidence type="ECO:0000313" key="6">
    <source>
        <dbReference type="EMBL" id="KAF2103794.1"/>
    </source>
</evidence>
<dbReference type="InterPro" id="IPR019787">
    <property type="entry name" value="Znf_PHD-finger"/>
</dbReference>
<feature type="domain" description="Zinc finger PHD-type" evidence="5">
    <location>
        <begin position="113"/>
        <end position="181"/>
    </location>
</feature>
<dbReference type="SMART" id="SM00249">
    <property type="entry name" value="PHD"/>
    <property type="match status" value="1"/>
</dbReference>
<feature type="region of interest" description="Disordered" evidence="4">
    <location>
        <begin position="204"/>
        <end position="520"/>
    </location>
</feature>
<feature type="compositionally biased region" description="Polar residues" evidence="4">
    <location>
        <begin position="42"/>
        <end position="60"/>
    </location>
</feature>
<dbReference type="GO" id="GO:0061186">
    <property type="term" value="P:negative regulation of silent mating-type cassette heterochromatin formation"/>
    <property type="evidence" value="ECO:0007669"/>
    <property type="project" value="TreeGrafter"/>
</dbReference>